<feature type="domain" description="OmpR/PhoB-type" evidence="5">
    <location>
        <begin position="10"/>
        <end position="106"/>
    </location>
</feature>
<dbReference type="SUPFAM" id="SSF50969">
    <property type="entry name" value="YVTN repeat-like/Quinoprotein amine dehydrogenase"/>
    <property type="match status" value="1"/>
</dbReference>
<sequence length="701" mass="79063">MSLDLERLASQPFKLGDFVVDAKRGEIRQAQEVIDIEPKVMLVLLHLTANSGTVVDQEILFRYVWPQSVYSPNSIRRCISTLRKALKDDAKQLISTHAKVGYSINILPTFINAQTSAHRKNNSSIWIVASILFLLSIGIYWQIIPSTQQQLLNVTGLQPITATEVIEDFIAVSPDESLLAFSRYPQRGLDEGELWIKDLNSSTETKLNLPLAHRRNLAWSIDGTSLYYAYIGDKAWQIKEFSLTKKALMESNSEVLKERLVVENNGDQPSRWIGSIHPSPDKKLYFVASDSSTRHVYEHDIATNSSSKLMVSNTDFKPYELALSKSGKILAVSGQLENGRNAIRLLSLELTNKGQVLHSILLRDQQRVSVEWLNGDSGLLLNDGSQLFYTFIDENSNGFTHSIPSQLNFQQSHFLRFAKVGPKSGDIYFIESRLDHDLMLFDLTSQTIKGAIDSTAMDYFPVFSPNERHIAFFSTRYGKPQLFLHELASGTDTQLFENPNDYLNVDHVAWSKSGGKLAFSMGYSVHVILNPKAPAKTKVNVLETVQGIALAWYPNERDILLEKQIGERKQLVKLNSETLDLEIITEFSKGRASLSQEGNLLLVKDDAIYEWHESEGFKHKQSFSKPITRSVASEKGIYLQFSGEESTWSFWSFDTSIVESQFELPIKERVAEFNTLGNKALVSRGHTEREIAKISISKGDP</sequence>
<dbReference type="PANTHER" id="PTHR36842:SF1">
    <property type="entry name" value="PROTEIN TOLB"/>
    <property type="match status" value="1"/>
</dbReference>
<feature type="transmembrane region" description="Helical" evidence="4">
    <location>
        <begin position="125"/>
        <end position="143"/>
    </location>
</feature>
<dbReference type="Gene3D" id="1.10.10.10">
    <property type="entry name" value="Winged helix-like DNA-binding domain superfamily/Winged helix DNA-binding domain"/>
    <property type="match status" value="1"/>
</dbReference>
<dbReference type="InterPro" id="IPR001867">
    <property type="entry name" value="OmpR/PhoB-type_DNA-bd"/>
</dbReference>
<protein>
    <submittedName>
        <fullName evidence="6">Winged helix-turn-helix domain-containing protein</fullName>
    </submittedName>
</protein>
<dbReference type="AlphaFoldDB" id="A0A975DDE3"/>
<dbReference type="InterPro" id="IPR036388">
    <property type="entry name" value="WH-like_DNA-bd_sf"/>
</dbReference>
<dbReference type="InterPro" id="IPR011044">
    <property type="entry name" value="Quino_amine_DH_bsu"/>
</dbReference>
<dbReference type="RefSeq" id="WP_208833081.1">
    <property type="nucleotide sequence ID" value="NZ_CP072110.1"/>
</dbReference>
<dbReference type="SUPFAM" id="SSF82171">
    <property type="entry name" value="DPP6 N-terminal domain-like"/>
    <property type="match status" value="1"/>
</dbReference>
<evidence type="ECO:0000256" key="4">
    <source>
        <dbReference type="SAM" id="Phobius"/>
    </source>
</evidence>
<dbReference type="GO" id="GO:0006355">
    <property type="term" value="P:regulation of DNA-templated transcription"/>
    <property type="evidence" value="ECO:0007669"/>
    <property type="project" value="InterPro"/>
</dbReference>
<dbReference type="CDD" id="cd00383">
    <property type="entry name" value="trans_reg_C"/>
    <property type="match status" value="1"/>
</dbReference>
<dbReference type="InterPro" id="IPR016032">
    <property type="entry name" value="Sig_transdc_resp-reg_C-effctor"/>
</dbReference>
<evidence type="ECO:0000313" key="6">
    <source>
        <dbReference type="EMBL" id="QTH65046.1"/>
    </source>
</evidence>
<dbReference type="PROSITE" id="PS51755">
    <property type="entry name" value="OMPR_PHOB"/>
    <property type="match status" value="1"/>
</dbReference>
<dbReference type="EMBL" id="CP072110">
    <property type="protein sequence ID" value="QTH65046.1"/>
    <property type="molecule type" value="Genomic_DNA"/>
</dbReference>
<feature type="DNA-binding region" description="OmpR/PhoB-type" evidence="3">
    <location>
        <begin position="10"/>
        <end position="106"/>
    </location>
</feature>
<dbReference type="GO" id="GO:0000160">
    <property type="term" value="P:phosphorelay signal transduction system"/>
    <property type="evidence" value="ECO:0007669"/>
    <property type="project" value="InterPro"/>
</dbReference>
<dbReference type="GO" id="GO:0003677">
    <property type="term" value="F:DNA binding"/>
    <property type="evidence" value="ECO:0007669"/>
    <property type="project" value="UniProtKB-UniRule"/>
</dbReference>
<gene>
    <name evidence="6" type="ORF">J1N51_06285</name>
</gene>
<reference evidence="6" key="1">
    <citation type="submission" date="2021-03" db="EMBL/GenBank/DDBJ databases">
        <title>Description of Psychrosphaera ytuae sp. nov. isolated from deep sea sediment of South China Sea.</title>
        <authorList>
            <person name="Zhang J."/>
            <person name="Xu X.-D."/>
        </authorList>
    </citation>
    <scope>NUCLEOTIDE SEQUENCE</scope>
    <source>
        <strain evidence="6">MTZ26</strain>
    </source>
</reference>
<organism evidence="6 7">
    <name type="scientific">Psychrosphaera ytuae</name>
    <dbReference type="NCBI Taxonomy" id="2820710"/>
    <lineage>
        <taxon>Bacteria</taxon>
        <taxon>Pseudomonadati</taxon>
        <taxon>Pseudomonadota</taxon>
        <taxon>Gammaproteobacteria</taxon>
        <taxon>Alteromonadales</taxon>
        <taxon>Pseudoalteromonadaceae</taxon>
        <taxon>Psychrosphaera</taxon>
    </lineage>
</organism>
<dbReference type="Pfam" id="PF00486">
    <property type="entry name" value="Trans_reg_C"/>
    <property type="match status" value="1"/>
</dbReference>
<evidence type="ECO:0000313" key="7">
    <source>
        <dbReference type="Proteomes" id="UP000682739"/>
    </source>
</evidence>
<proteinExistence type="inferred from homology"/>
<dbReference type="PANTHER" id="PTHR36842">
    <property type="entry name" value="PROTEIN TOLB HOMOLOG"/>
    <property type="match status" value="1"/>
</dbReference>
<keyword evidence="4" id="KW-0472">Membrane</keyword>
<dbReference type="Gene3D" id="2.120.10.30">
    <property type="entry name" value="TolB, C-terminal domain"/>
    <property type="match status" value="2"/>
</dbReference>
<dbReference type="SUPFAM" id="SSF46894">
    <property type="entry name" value="C-terminal effector domain of the bipartite response regulators"/>
    <property type="match status" value="1"/>
</dbReference>
<comment type="similarity">
    <text evidence="1">Belongs to the TolB family.</text>
</comment>
<dbReference type="Pfam" id="PF07676">
    <property type="entry name" value="PD40"/>
    <property type="match status" value="2"/>
</dbReference>
<evidence type="ECO:0000256" key="2">
    <source>
        <dbReference type="ARBA" id="ARBA00023125"/>
    </source>
</evidence>
<dbReference type="KEGG" id="psym:J1N51_06285"/>
<evidence type="ECO:0000256" key="1">
    <source>
        <dbReference type="ARBA" id="ARBA00009820"/>
    </source>
</evidence>
<name>A0A975DDE3_9GAMM</name>
<dbReference type="Proteomes" id="UP000682739">
    <property type="component" value="Chromosome"/>
</dbReference>
<keyword evidence="2 3" id="KW-0238">DNA-binding</keyword>
<dbReference type="SMART" id="SM00862">
    <property type="entry name" value="Trans_reg_C"/>
    <property type="match status" value="1"/>
</dbReference>
<keyword evidence="4" id="KW-0812">Transmembrane</keyword>
<accession>A0A975DDE3</accession>
<keyword evidence="7" id="KW-1185">Reference proteome</keyword>
<dbReference type="InterPro" id="IPR011659">
    <property type="entry name" value="WD40"/>
</dbReference>
<evidence type="ECO:0000256" key="3">
    <source>
        <dbReference type="PROSITE-ProRule" id="PRU01091"/>
    </source>
</evidence>
<keyword evidence="4" id="KW-1133">Transmembrane helix</keyword>
<dbReference type="InterPro" id="IPR011042">
    <property type="entry name" value="6-blade_b-propeller_TolB-like"/>
</dbReference>
<evidence type="ECO:0000259" key="5">
    <source>
        <dbReference type="PROSITE" id="PS51755"/>
    </source>
</evidence>